<name>K3WL72_GLOUD</name>
<dbReference type="PIRSF" id="PIRSF038074">
    <property type="entry name" value="Peroxisome_assembly_p12"/>
    <property type="match status" value="1"/>
</dbReference>
<evidence type="ECO:0000256" key="11">
    <source>
        <dbReference type="ARBA" id="ARBA00023136"/>
    </source>
</evidence>
<reference evidence="17" key="2">
    <citation type="submission" date="2010-04" db="EMBL/GenBank/DDBJ databases">
        <authorList>
            <person name="Buell R."/>
            <person name="Hamilton J."/>
            <person name="Hostetler J."/>
        </authorList>
    </citation>
    <scope>NUCLEOTIDE SEQUENCE [LARGE SCALE GENOMIC DNA]</scope>
    <source>
        <strain evidence="17">DAOM:BR144</strain>
    </source>
</reference>
<sequence>MMFLEQTQGFGGGGTAALEGDAQPPSLFELMMQERMAAGIKPALEYLVHTVTESYPQVSSALPVRYFEESYALLRFFMERYFLNRYDSLATEKFYGMKRVMFQAAEHTNQPAKTELLSDRARKQSLIFAVLVPYLKAKLDNYHRSLKETLPRTMPTSRPDARNEASEGVDSGGGNAITTTVKTNLHVFLRRLKQLQLLYRLKKAFLKTYPFAHFAYEGAFFLYQWLYLFGDTPYFSPFLRRMKIILVRVTADDESTFRQHQSEYRDQLLAKLSGSSLVTRVRRFLLRASWMTMDHSYVLLLLGIACYKFLEWMYSEEGVAAKMRMTGTDAPIPPPPLPPQFSGNALMLSTADPSTCPVCRQIRVNPAMSVSGYVFCYPCIYHYVEAHGECPVTQMKCDLPSIVKIYDDARDS</sequence>
<reference evidence="17" key="1">
    <citation type="journal article" date="2010" name="Genome Biol.">
        <title>Genome sequence of the necrotrophic plant pathogen Pythium ultimum reveals original pathogenicity mechanisms and effector repertoire.</title>
        <authorList>
            <person name="Levesque C.A."/>
            <person name="Brouwer H."/>
            <person name="Cano L."/>
            <person name="Hamilton J.P."/>
            <person name="Holt C."/>
            <person name="Huitema E."/>
            <person name="Raffaele S."/>
            <person name="Robideau G.P."/>
            <person name="Thines M."/>
            <person name="Win J."/>
            <person name="Zerillo M.M."/>
            <person name="Beakes G.W."/>
            <person name="Boore J.L."/>
            <person name="Busam D."/>
            <person name="Dumas B."/>
            <person name="Ferriera S."/>
            <person name="Fuerstenberg S.I."/>
            <person name="Gachon C.M."/>
            <person name="Gaulin E."/>
            <person name="Govers F."/>
            <person name="Grenville-Briggs L."/>
            <person name="Horner N."/>
            <person name="Hostetler J."/>
            <person name="Jiang R.H."/>
            <person name="Johnson J."/>
            <person name="Krajaejun T."/>
            <person name="Lin H."/>
            <person name="Meijer H.J."/>
            <person name="Moore B."/>
            <person name="Morris P."/>
            <person name="Phuntmart V."/>
            <person name="Puiu D."/>
            <person name="Shetty J."/>
            <person name="Stajich J.E."/>
            <person name="Tripathy S."/>
            <person name="Wawra S."/>
            <person name="van West P."/>
            <person name="Whitty B.R."/>
            <person name="Coutinho P.M."/>
            <person name="Henrissat B."/>
            <person name="Martin F."/>
            <person name="Thomas P.D."/>
            <person name="Tyler B.M."/>
            <person name="De Vries R.P."/>
            <person name="Kamoun S."/>
            <person name="Yandell M."/>
            <person name="Tisserat N."/>
            <person name="Buell C.R."/>
        </authorList>
    </citation>
    <scope>NUCLEOTIDE SEQUENCE</scope>
    <source>
        <strain evidence="17">DAOM:BR144</strain>
    </source>
</reference>
<dbReference type="AlphaFoldDB" id="K3WL72"/>
<dbReference type="HOGENOM" id="CLU_031067_1_0_1"/>
<keyword evidence="11" id="KW-0472">Membrane</keyword>
<dbReference type="Gene3D" id="3.30.40.10">
    <property type="entry name" value="Zinc/RING finger domain, C3HC4 (zinc finger)"/>
    <property type="match status" value="1"/>
</dbReference>
<keyword evidence="10" id="KW-1133">Transmembrane helix</keyword>
<dbReference type="Pfam" id="PF04757">
    <property type="entry name" value="Pex2_Pex12"/>
    <property type="match status" value="1"/>
</dbReference>
<keyword evidence="6" id="KW-0479">Metal-binding</keyword>
<keyword evidence="8" id="KW-0862">Zinc</keyword>
<feature type="domain" description="Pex N-terminal" evidence="15">
    <location>
        <begin position="34"/>
        <end position="315"/>
    </location>
</feature>
<dbReference type="GO" id="GO:0016558">
    <property type="term" value="P:protein import into peroxisome matrix"/>
    <property type="evidence" value="ECO:0007669"/>
    <property type="project" value="InterPro"/>
</dbReference>
<dbReference type="GO" id="GO:0005778">
    <property type="term" value="C:peroxisomal membrane"/>
    <property type="evidence" value="ECO:0007669"/>
    <property type="project" value="UniProtKB-SubCell"/>
</dbReference>
<keyword evidence="7" id="KW-0863">Zinc-finger</keyword>
<dbReference type="PANTHER" id="PTHR12888:SF0">
    <property type="entry name" value="PEROXISOME ASSEMBLY PROTEIN 12"/>
    <property type="match status" value="1"/>
</dbReference>
<evidence type="ECO:0000256" key="10">
    <source>
        <dbReference type="ARBA" id="ARBA00022989"/>
    </source>
</evidence>
<dbReference type="eggNOG" id="KOG0826">
    <property type="taxonomic scope" value="Eukaryota"/>
</dbReference>
<dbReference type="CDD" id="cd16451">
    <property type="entry name" value="mRING_PEX12"/>
    <property type="match status" value="1"/>
</dbReference>
<proteinExistence type="inferred from homology"/>
<dbReference type="EnsemblProtists" id="PYU1_T005714">
    <property type="protein sequence ID" value="PYU1_T005714"/>
    <property type="gene ID" value="PYU1_G005703"/>
</dbReference>
<evidence type="ECO:0000256" key="12">
    <source>
        <dbReference type="ARBA" id="ARBA00023140"/>
    </source>
</evidence>
<evidence type="ECO:0000313" key="17">
    <source>
        <dbReference type="Proteomes" id="UP000019132"/>
    </source>
</evidence>
<evidence type="ECO:0000256" key="4">
    <source>
        <dbReference type="ARBA" id="ARBA00022448"/>
    </source>
</evidence>
<evidence type="ECO:0000256" key="1">
    <source>
        <dbReference type="ARBA" id="ARBA00004585"/>
    </source>
</evidence>
<evidence type="ECO:0000256" key="6">
    <source>
        <dbReference type="ARBA" id="ARBA00022723"/>
    </source>
</evidence>
<organism evidence="16 17">
    <name type="scientific">Globisporangium ultimum (strain ATCC 200006 / CBS 805.95 / DAOM BR144)</name>
    <name type="common">Pythium ultimum</name>
    <dbReference type="NCBI Taxonomy" id="431595"/>
    <lineage>
        <taxon>Eukaryota</taxon>
        <taxon>Sar</taxon>
        <taxon>Stramenopiles</taxon>
        <taxon>Oomycota</taxon>
        <taxon>Peronosporomycetes</taxon>
        <taxon>Pythiales</taxon>
        <taxon>Pythiaceae</taxon>
        <taxon>Globisporangium</taxon>
    </lineage>
</organism>
<accession>K3WL72</accession>
<keyword evidence="5" id="KW-0812">Transmembrane</keyword>
<dbReference type="InterPro" id="IPR017375">
    <property type="entry name" value="PEX12"/>
</dbReference>
<evidence type="ECO:0000259" key="15">
    <source>
        <dbReference type="Pfam" id="PF04757"/>
    </source>
</evidence>
<evidence type="ECO:0000256" key="2">
    <source>
        <dbReference type="ARBA" id="ARBA00004906"/>
    </source>
</evidence>
<reference evidence="16" key="3">
    <citation type="submission" date="2015-02" db="UniProtKB">
        <authorList>
            <consortium name="EnsemblProtists"/>
        </authorList>
    </citation>
    <scope>IDENTIFICATION</scope>
    <source>
        <strain evidence="16">DAOM BR144</strain>
    </source>
</reference>
<dbReference type="SUPFAM" id="SSF57850">
    <property type="entry name" value="RING/U-box"/>
    <property type="match status" value="1"/>
</dbReference>
<evidence type="ECO:0000256" key="13">
    <source>
        <dbReference type="ARBA" id="ARBA00029692"/>
    </source>
</evidence>
<evidence type="ECO:0000256" key="7">
    <source>
        <dbReference type="ARBA" id="ARBA00022771"/>
    </source>
</evidence>
<evidence type="ECO:0000256" key="9">
    <source>
        <dbReference type="ARBA" id="ARBA00022927"/>
    </source>
</evidence>
<dbReference type="OMA" id="QHYLARC"/>
<comment type="subcellular location">
    <subcellularLocation>
        <location evidence="1">Peroxisome membrane</location>
        <topology evidence="1">Multi-pass membrane protein</topology>
    </subcellularLocation>
</comment>
<keyword evidence="4" id="KW-0813">Transport</keyword>
<dbReference type="GO" id="GO:0008270">
    <property type="term" value="F:zinc ion binding"/>
    <property type="evidence" value="ECO:0007669"/>
    <property type="project" value="UniProtKB-KW"/>
</dbReference>
<keyword evidence="12" id="KW-0576">Peroxisome</keyword>
<dbReference type="GO" id="GO:0004842">
    <property type="term" value="F:ubiquitin-protein transferase activity"/>
    <property type="evidence" value="ECO:0007669"/>
    <property type="project" value="TreeGrafter"/>
</dbReference>
<keyword evidence="9" id="KW-0653">Protein transport</keyword>
<evidence type="ECO:0000256" key="14">
    <source>
        <dbReference type="SAM" id="MobiDB-lite"/>
    </source>
</evidence>
<dbReference type="GO" id="GO:0006513">
    <property type="term" value="P:protein monoubiquitination"/>
    <property type="evidence" value="ECO:0007669"/>
    <property type="project" value="TreeGrafter"/>
</dbReference>
<evidence type="ECO:0000256" key="8">
    <source>
        <dbReference type="ARBA" id="ARBA00022833"/>
    </source>
</evidence>
<dbReference type="InterPro" id="IPR013083">
    <property type="entry name" value="Znf_RING/FYVE/PHD"/>
</dbReference>
<evidence type="ECO:0000256" key="5">
    <source>
        <dbReference type="ARBA" id="ARBA00022692"/>
    </source>
</evidence>
<feature type="region of interest" description="Disordered" evidence="14">
    <location>
        <begin position="150"/>
        <end position="174"/>
    </location>
</feature>
<dbReference type="PANTHER" id="PTHR12888">
    <property type="entry name" value="PEROXISOME ASSEMBLY PROTEIN 12 PEROXIN-12"/>
    <property type="match status" value="1"/>
</dbReference>
<dbReference type="EMBL" id="GL376573">
    <property type="status" value="NOT_ANNOTATED_CDS"/>
    <property type="molecule type" value="Genomic_DNA"/>
</dbReference>
<protein>
    <recommendedName>
        <fullName evidence="13">Peroxin-12</fullName>
    </recommendedName>
</protein>
<evidence type="ECO:0000256" key="3">
    <source>
        <dbReference type="ARBA" id="ARBA00008704"/>
    </source>
</evidence>
<comment type="pathway">
    <text evidence="2">Protein modification; protein ubiquitination.</text>
</comment>
<comment type="similarity">
    <text evidence="3">Belongs to the pex2/pex10/pex12 family.</text>
</comment>
<dbReference type="InterPro" id="IPR006845">
    <property type="entry name" value="Pex_N"/>
</dbReference>
<dbReference type="Proteomes" id="UP000019132">
    <property type="component" value="Unassembled WGS sequence"/>
</dbReference>
<keyword evidence="17" id="KW-1185">Reference proteome</keyword>
<dbReference type="STRING" id="431595.K3WL72"/>
<dbReference type="GO" id="GO:1990429">
    <property type="term" value="C:peroxisomal importomer complex"/>
    <property type="evidence" value="ECO:0007669"/>
    <property type="project" value="TreeGrafter"/>
</dbReference>
<evidence type="ECO:0000313" key="16">
    <source>
        <dbReference type="EnsemblProtists" id="PYU1_T005714"/>
    </source>
</evidence>
<dbReference type="VEuPathDB" id="FungiDB:PYU1_G005703"/>
<dbReference type="InParanoid" id="K3WL72"/>